<feature type="domain" description="Fibronectin type-III" evidence="12">
    <location>
        <begin position="51"/>
        <end position="145"/>
    </location>
</feature>
<evidence type="ECO:0008006" key="15">
    <source>
        <dbReference type="Google" id="ProtNLM"/>
    </source>
</evidence>
<feature type="domain" description="Tyrosine-protein phosphatase" evidence="10">
    <location>
        <begin position="646"/>
        <end position="900"/>
    </location>
</feature>
<dbReference type="InterPro" id="IPR016130">
    <property type="entry name" value="Tyr_Pase_AS"/>
</dbReference>
<feature type="chain" id="PRO_5040346227" description="Protein-tyrosine-phosphatase" evidence="9">
    <location>
        <begin position="18"/>
        <end position="944"/>
    </location>
</feature>
<dbReference type="Pfam" id="PF00102">
    <property type="entry name" value="Y_phosphatase"/>
    <property type="match status" value="2"/>
</dbReference>
<dbReference type="SMART" id="SM00404">
    <property type="entry name" value="PTPc_motif"/>
    <property type="match status" value="2"/>
</dbReference>
<comment type="caution">
    <text evidence="13">The sequence shown here is derived from an EMBL/GenBank/DDBJ whole genome shotgun (WGS) entry which is preliminary data.</text>
</comment>
<reference evidence="13" key="1">
    <citation type="submission" date="2022-03" db="EMBL/GenBank/DDBJ databases">
        <authorList>
            <person name="Sayadi A."/>
        </authorList>
    </citation>
    <scope>NUCLEOTIDE SEQUENCE</scope>
</reference>
<dbReference type="Proteomes" id="UP001152888">
    <property type="component" value="Unassembled WGS sequence"/>
</dbReference>
<dbReference type="FunFam" id="2.60.40.10:FF:000028">
    <property type="entry name" value="Neuronal cell adhesion molecule"/>
    <property type="match status" value="1"/>
</dbReference>
<dbReference type="Gene3D" id="2.60.40.10">
    <property type="entry name" value="Immunoglobulins"/>
    <property type="match status" value="2"/>
</dbReference>
<dbReference type="PROSITE" id="PS50853">
    <property type="entry name" value="FN3"/>
    <property type="match status" value="2"/>
</dbReference>
<evidence type="ECO:0000256" key="9">
    <source>
        <dbReference type="SAM" id="SignalP"/>
    </source>
</evidence>
<evidence type="ECO:0000256" key="4">
    <source>
        <dbReference type="ARBA" id="ARBA00022801"/>
    </source>
</evidence>
<dbReference type="GO" id="GO:0004725">
    <property type="term" value="F:protein tyrosine phosphatase activity"/>
    <property type="evidence" value="ECO:0007669"/>
    <property type="project" value="UniProtKB-EC"/>
</dbReference>
<dbReference type="GO" id="GO:0048666">
    <property type="term" value="P:neuron development"/>
    <property type="evidence" value="ECO:0007669"/>
    <property type="project" value="UniProtKB-ARBA"/>
</dbReference>
<feature type="domain" description="Fibronectin type-III" evidence="12">
    <location>
        <begin position="146"/>
        <end position="250"/>
    </location>
</feature>
<protein>
    <recommendedName>
        <fullName evidence="15">Protein-tyrosine-phosphatase</fullName>
    </recommendedName>
</protein>
<evidence type="ECO:0000256" key="2">
    <source>
        <dbReference type="ARBA" id="ARBA00022729"/>
    </source>
</evidence>
<dbReference type="InterPro" id="IPR029021">
    <property type="entry name" value="Prot-tyrosine_phosphatase-like"/>
</dbReference>
<evidence type="ECO:0000256" key="6">
    <source>
        <dbReference type="ARBA" id="ARBA00023136"/>
    </source>
</evidence>
<dbReference type="SUPFAM" id="SSF49265">
    <property type="entry name" value="Fibronectin type III"/>
    <property type="match status" value="1"/>
</dbReference>
<dbReference type="InterPro" id="IPR003595">
    <property type="entry name" value="Tyr_Pase_cat"/>
</dbReference>
<evidence type="ECO:0000256" key="8">
    <source>
        <dbReference type="SAM" id="Phobius"/>
    </source>
</evidence>
<name>A0A9P0M1A5_ACAOB</name>
<gene>
    <name evidence="13" type="ORF">ACAOBT_LOCUS27461</name>
</gene>
<dbReference type="InterPro" id="IPR000387">
    <property type="entry name" value="Tyr_Pase_dom"/>
</dbReference>
<dbReference type="SUPFAM" id="SSF52799">
    <property type="entry name" value="(Phosphotyrosine protein) phosphatases II"/>
    <property type="match status" value="2"/>
</dbReference>
<evidence type="ECO:0000256" key="1">
    <source>
        <dbReference type="ARBA" id="ARBA00004167"/>
    </source>
</evidence>
<keyword evidence="5" id="KW-0904">Protein phosphatase</keyword>
<dbReference type="PANTHER" id="PTHR19134:SF540">
    <property type="entry name" value="TYROSINE-PROTEIN PHOSPHATASE 99A"/>
    <property type="match status" value="1"/>
</dbReference>
<keyword evidence="8" id="KW-0812">Transmembrane</keyword>
<dbReference type="PROSITE" id="PS50055">
    <property type="entry name" value="TYR_PHOSPHATASE_PTP"/>
    <property type="match status" value="2"/>
</dbReference>
<dbReference type="InterPro" id="IPR013783">
    <property type="entry name" value="Ig-like_fold"/>
</dbReference>
<sequence>MGHVFVYILVAICGVTAQETTIDAYTTTEPTEFQNPTTSIVTPTYVLVPEEPTNLTVVDFTSTSIYLQWHNPVRRNGVIEGYRVYFTKKNMTDVVPESVPFAEPVVKYNLTKLEPMTEYKIAVKAFTHRHEGPLSQPITAYTDNPGPSAPKIIALECQINDSMVIRWQRPEVYVFNIDYYYLFVILGNKLYDNITISTSREHIQLTYKLKDLKVNTVYKIQVQAASRSNRTGRIIGGAVSTPMEIILRKDCEEPMDYFTRATSELGVGILAGMLCASVGLFLTGLGYLIYKRCFRAPYYYLDSPQCTPAPLDWNEPPTDPEAEAEYTGPIAVKDFPQHVQRLHSDGDIGFSKQYEAIQNDAVNDANSSEHSQHPDNKPKNRYLNIIAYDHSRVRLLTLPEQKVSTYINANYIDGFQVTRAYIGTQGPLPSTFDCFWRMIWEQRVTIIVMITNLVERGRRKCDMYWPKEGTETYGLIEVRISKEEVTATYTVRTLVLTHLRLKGNHAEKTVYQYHYTNWPDHGTPDHPLPVIHFIKKSSAANPPNGGPIVVHCSAGVGRTGTYIVLDAMLKQIRARGEVNIFGFLKHIRAQRNFLVQTEEQYIFIHDALVEAIECGETNILREEFPRYVSQLQNLNQEDKNESWKPLDVQYALVTRFVPRDYNLVSANKIVNKPKNRSTQLLPVESARVHLTPKPGEEGSDYINATWLQGFHSQREFIITQHPFKTTREDFWQMVWDHSAQLIVMMSQMDDEEFGVFWPVGSEIIETDTYTCKQTHENPNAVYHMREFLLRSVQDDYEFPVKMLHCHNWPHCLKGGLYEMYHLPNFVLDLQKFQNGPIVVVDKIGGTEAATFCALTTLKKHLLHDNKVDVYMYSKLYHNRRPGIWRVVNDYLNLHLCVQTLCLPPEPKLEVVVTPREMYAINNGGMSTDSVRVPPEGMEANTSAL</sequence>
<evidence type="ECO:0000256" key="7">
    <source>
        <dbReference type="ARBA" id="ARBA00051722"/>
    </source>
</evidence>
<dbReference type="PROSITE" id="PS50056">
    <property type="entry name" value="TYR_PHOSPHATASE_2"/>
    <property type="match status" value="1"/>
</dbReference>
<dbReference type="EMBL" id="CAKOFQ010007545">
    <property type="protein sequence ID" value="CAH2003520.1"/>
    <property type="molecule type" value="Genomic_DNA"/>
</dbReference>
<feature type="domain" description="Tyrosine specific protein phosphatases" evidence="11">
    <location>
        <begin position="528"/>
        <end position="602"/>
    </location>
</feature>
<dbReference type="AlphaFoldDB" id="A0A9P0M1A5"/>
<dbReference type="Gene3D" id="3.90.190.10">
    <property type="entry name" value="Protein tyrosine phosphatase superfamily"/>
    <property type="match status" value="2"/>
</dbReference>
<dbReference type="CDD" id="cd00063">
    <property type="entry name" value="FN3"/>
    <property type="match status" value="2"/>
</dbReference>
<keyword evidence="6 8" id="KW-0472">Membrane</keyword>
<dbReference type="PRINTS" id="PR00700">
    <property type="entry name" value="PRTYPHPHTASE"/>
</dbReference>
<evidence type="ECO:0000256" key="5">
    <source>
        <dbReference type="ARBA" id="ARBA00022912"/>
    </source>
</evidence>
<dbReference type="OrthoDB" id="6022401at2759"/>
<evidence type="ECO:0000313" key="13">
    <source>
        <dbReference type="EMBL" id="CAH2003520.1"/>
    </source>
</evidence>
<dbReference type="InterPro" id="IPR003961">
    <property type="entry name" value="FN3_dom"/>
</dbReference>
<keyword evidence="4" id="KW-0378">Hydrolase</keyword>
<dbReference type="Pfam" id="PF00041">
    <property type="entry name" value="fn3"/>
    <property type="match status" value="1"/>
</dbReference>
<organism evidence="13 14">
    <name type="scientific">Acanthoscelides obtectus</name>
    <name type="common">Bean weevil</name>
    <name type="synonym">Bruchus obtectus</name>
    <dbReference type="NCBI Taxonomy" id="200917"/>
    <lineage>
        <taxon>Eukaryota</taxon>
        <taxon>Metazoa</taxon>
        <taxon>Ecdysozoa</taxon>
        <taxon>Arthropoda</taxon>
        <taxon>Hexapoda</taxon>
        <taxon>Insecta</taxon>
        <taxon>Pterygota</taxon>
        <taxon>Neoptera</taxon>
        <taxon>Endopterygota</taxon>
        <taxon>Coleoptera</taxon>
        <taxon>Polyphaga</taxon>
        <taxon>Cucujiformia</taxon>
        <taxon>Chrysomeloidea</taxon>
        <taxon>Chrysomelidae</taxon>
        <taxon>Bruchinae</taxon>
        <taxon>Bruchini</taxon>
        <taxon>Acanthoscelides</taxon>
    </lineage>
</organism>
<dbReference type="CDD" id="cd14549">
    <property type="entry name" value="R5-PTPc-1"/>
    <property type="match status" value="1"/>
</dbReference>
<dbReference type="GO" id="GO:0009653">
    <property type="term" value="P:anatomical structure morphogenesis"/>
    <property type="evidence" value="ECO:0007669"/>
    <property type="project" value="UniProtKB-ARBA"/>
</dbReference>
<dbReference type="PROSITE" id="PS00383">
    <property type="entry name" value="TYR_PHOSPHATASE_1"/>
    <property type="match status" value="1"/>
</dbReference>
<evidence type="ECO:0000256" key="3">
    <source>
        <dbReference type="ARBA" id="ARBA00022737"/>
    </source>
</evidence>
<keyword evidence="2 9" id="KW-0732">Signal</keyword>
<feature type="domain" description="Tyrosine-protein phosphatase" evidence="10">
    <location>
        <begin position="350"/>
        <end position="611"/>
    </location>
</feature>
<dbReference type="SMART" id="SM00194">
    <property type="entry name" value="PTPc"/>
    <property type="match status" value="2"/>
</dbReference>
<dbReference type="FunFam" id="3.90.190.10:FF:000068">
    <property type="entry name" value="receptor-type tyrosine-protein phosphatase zeta"/>
    <property type="match status" value="1"/>
</dbReference>
<proteinExistence type="predicted"/>
<keyword evidence="8" id="KW-1133">Transmembrane helix</keyword>
<accession>A0A9P0M1A5</accession>
<feature type="signal peptide" evidence="9">
    <location>
        <begin position="1"/>
        <end position="17"/>
    </location>
</feature>
<dbReference type="PANTHER" id="PTHR19134">
    <property type="entry name" value="RECEPTOR-TYPE TYROSINE-PROTEIN PHOSPHATASE"/>
    <property type="match status" value="1"/>
</dbReference>
<comment type="catalytic activity">
    <reaction evidence="7">
        <text>O-phospho-L-tyrosyl-[protein] + H2O = L-tyrosyl-[protein] + phosphate</text>
        <dbReference type="Rhea" id="RHEA:10684"/>
        <dbReference type="Rhea" id="RHEA-COMP:10136"/>
        <dbReference type="Rhea" id="RHEA-COMP:20101"/>
        <dbReference type="ChEBI" id="CHEBI:15377"/>
        <dbReference type="ChEBI" id="CHEBI:43474"/>
        <dbReference type="ChEBI" id="CHEBI:46858"/>
        <dbReference type="ChEBI" id="CHEBI:61978"/>
        <dbReference type="EC" id="3.1.3.48"/>
    </reaction>
</comment>
<dbReference type="InterPro" id="IPR036116">
    <property type="entry name" value="FN3_sf"/>
</dbReference>
<dbReference type="InterPro" id="IPR000242">
    <property type="entry name" value="PTP_cat"/>
</dbReference>
<feature type="transmembrane region" description="Helical" evidence="8">
    <location>
        <begin position="265"/>
        <end position="290"/>
    </location>
</feature>
<comment type="subcellular location">
    <subcellularLocation>
        <location evidence="1">Membrane</location>
        <topology evidence="1">Single-pass membrane protein</topology>
    </subcellularLocation>
</comment>
<dbReference type="GO" id="GO:0016020">
    <property type="term" value="C:membrane"/>
    <property type="evidence" value="ECO:0007669"/>
    <property type="project" value="UniProtKB-SubCell"/>
</dbReference>
<evidence type="ECO:0000259" key="12">
    <source>
        <dbReference type="PROSITE" id="PS50853"/>
    </source>
</evidence>
<dbReference type="FunFam" id="3.90.190.10:FF:000013">
    <property type="entry name" value="receptor-type tyrosine-protein phosphatase zeta isoform X1"/>
    <property type="match status" value="1"/>
</dbReference>
<keyword evidence="3" id="KW-0677">Repeat</keyword>
<evidence type="ECO:0000259" key="11">
    <source>
        <dbReference type="PROSITE" id="PS50056"/>
    </source>
</evidence>
<keyword evidence="14" id="KW-1185">Reference proteome</keyword>
<evidence type="ECO:0000259" key="10">
    <source>
        <dbReference type="PROSITE" id="PS50055"/>
    </source>
</evidence>
<evidence type="ECO:0000313" key="14">
    <source>
        <dbReference type="Proteomes" id="UP001152888"/>
    </source>
</evidence>
<dbReference type="InterPro" id="IPR050348">
    <property type="entry name" value="Protein-Tyr_Phosphatase"/>
</dbReference>
<dbReference type="SMART" id="SM00060">
    <property type="entry name" value="FN3"/>
    <property type="match status" value="2"/>
</dbReference>